<dbReference type="EMBL" id="JANPWB010000015">
    <property type="protein sequence ID" value="KAJ1088512.1"/>
    <property type="molecule type" value="Genomic_DNA"/>
</dbReference>
<name>A0AAV7LAF5_PLEWA</name>
<keyword evidence="2" id="KW-1185">Reference proteome</keyword>
<gene>
    <name evidence="1" type="ORF">NDU88_001669</name>
</gene>
<accession>A0AAV7LAF5</accession>
<reference evidence="1" key="1">
    <citation type="journal article" date="2022" name="bioRxiv">
        <title>Sequencing and chromosome-scale assembly of the giantPleurodeles waltlgenome.</title>
        <authorList>
            <person name="Brown T."/>
            <person name="Elewa A."/>
            <person name="Iarovenko S."/>
            <person name="Subramanian E."/>
            <person name="Araus A.J."/>
            <person name="Petzold A."/>
            <person name="Susuki M."/>
            <person name="Suzuki K.-i.T."/>
            <person name="Hayashi T."/>
            <person name="Toyoda A."/>
            <person name="Oliveira C."/>
            <person name="Osipova E."/>
            <person name="Leigh N.D."/>
            <person name="Simon A."/>
            <person name="Yun M.H."/>
        </authorList>
    </citation>
    <scope>NUCLEOTIDE SEQUENCE</scope>
    <source>
        <strain evidence="1">20211129_DDA</strain>
        <tissue evidence="1">Liver</tissue>
    </source>
</reference>
<dbReference type="AlphaFoldDB" id="A0AAV7LAF5"/>
<organism evidence="1 2">
    <name type="scientific">Pleurodeles waltl</name>
    <name type="common">Iberian ribbed newt</name>
    <dbReference type="NCBI Taxonomy" id="8319"/>
    <lineage>
        <taxon>Eukaryota</taxon>
        <taxon>Metazoa</taxon>
        <taxon>Chordata</taxon>
        <taxon>Craniata</taxon>
        <taxon>Vertebrata</taxon>
        <taxon>Euteleostomi</taxon>
        <taxon>Amphibia</taxon>
        <taxon>Batrachia</taxon>
        <taxon>Caudata</taxon>
        <taxon>Salamandroidea</taxon>
        <taxon>Salamandridae</taxon>
        <taxon>Pleurodelinae</taxon>
        <taxon>Pleurodeles</taxon>
    </lineage>
</organism>
<evidence type="ECO:0000313" key="2">
    <source>
        <dbReference type="Proteomes" id="UP001066276"/>
    </source>
</evidence>
<dbReference type="Proteomes" id="UP001066276">
    <property type="component" value="Chromosome 11"/>
</dbReference>
<sequence length="145" mass="16050">MRRLSLTDTLAVEHFTSLTMNSYGENENEVRSPTILGALHLHKARVSMCCVPPTADAPPQDKLDLILQEICESQLSIELQMGALATDVSFLKEEHRKPAGRVKTSETTFSVLEPANEMQATKINNLLQQVEQLCILGMPEGTESQ</sequence>
<proteinExistence type="predicted"/>
<evidence type="ECO:0000313" key="1">
    <source>
        <dbReference type="EMBL" id="KAJ1088512.1"/>
    </source>
</evidence>
<comment type="caution">
    <text evidence="1">The sequence shown here is derived from an EMBL/GenBank/DDBJ whole genome shotgun (WGS) entry which is preliminary data.</text>
</comment>
<protein>
    <submittedName>
        <fullName evidence="1">Uncharacterized protein</fullName>
    </submittedName>
</protein>